<reference evidence="3" key="1">
    <citation type="submission" date="2021-02" db="EMBL/GenBank/DDBJ databases">
        <title>Genomic Encyclopedia of Type Strains, Phase IV (KMG-V): Genome sequencing to study the core and pangenomes of soil and plant-associated prokaryotes.</title>
        <authorList>
            <person name="Whitman W."/>
        </authorList>
    </citation>
    <scope>NUCLEOTIDE SEQUENCE</scope>
    <source>
        <strain evidence="3">USDA 406</strain>
    </source>
</reference>
<proteinExistence type="predicted"/>
<feature type="domain" description="GAF" evidence="1">
    <location>
        <begin position="68"/>
        <end position="199"/>
    </location>
</feature>
<accession>A0A1E3EF27</accession>
<dbReference type="InterPro" id="IPR009057">
    <property type="entry name" value="Homeodomain-like_sf"/>
</dbReference>
<protein>
    <submittedName>
        <fullName evidence="3">Transcriptional regulator of acetoin/glycerol metabolism</fullName>
    </submittedName>
</protein>
<evidence type="ECO:0000313" key="3">
    <source>
        <dbReference type="EMBL" id="MBP1296124.1"/>
    </source>
</evidence>
<evidence type="ECO:0000313" key="5">
    <source>
        <dbReference type="Proteomes" id="UP000673383"/>
    </source>
</evidence>
<dbReference type="Gene3D" id="3.30.450.40">
    <property type="match status" value="1"/>
</dbReference>
<keyword evidence="6" id="KW-1185">Reference proteome</keyword>
<dbReference type="GO" id="GO:0043565">
    <property type="term" value="F:sequence-specific DNA binding"/>
    <property type="evidence" value="ECO:0007669"/>
    <property type="project" value="InterPro"/>
</dbReference>
<evidence type="ECO:0000259" key="2">
    <source>
        <dbReference type="Pfam" id="PF02954"/>
    </source>
</evidence>
<dbReference type="EMBL" id="JAFICZ010000001">
    <property type="protein sequence ID" value="MBP1296124.1"/>
    <property type="molecule type" value="Genomic_DNA"/>
</dbReference>
<dbReference type="SUPFAM" id="SSF46689">
    <property type="entry name" value="Homeodomain-like"/>
    <property type="match status" value="1"/>
</dbReference>
<feature type="domain" description="DNA binding HTH" evidence="2">
    <location>
        <begin position="274"/>
        <end position="314"/>
    </location>
</feature>
<evidence type="ECO:0000259" key="1">
    <source>
        <dbReference type="Pfam" id="PF01590"/>
    </source>
</evidence>
<dbReference type="PRINTS" id="PR01590">
    <property type="entry name" value="HTHFIS"/>
</dbReference>
<comment type="caution">
    <text evidence="3">The sequence shown here is derived from an EMBL/GenBank/DDBJ whole genome shotgun (WGS) entry which is preliminary data.</text>
</comment>
<organism evidence="3 5">
    <name type="scientific">Bradyrhizobium elkanii</name>
    <dbReference type="NCBI Taxonomy" id="29448"/>
    <lineage>
        <taxon>Bacteria</taxon>
        <taxon>Pseudomonadati</taxon>
        <taxon>Pseudomonadota</taxon>
        <taxon>Alphaproteobacteria</taxon>
        <taxon>Hyphomicrobiales</taxon>
        <taxon>Nitrobacteraceae</taxon>
        <taxon>Bradyrhizobium</taxon>
    </lineage>
</organism>
<dbReference type="Pfam" id="PF01590">
    <property type="entry name" value="GAF"/>
    <property type="match status" value="1"/>
</dbReference>
<dbReference type="eggNOG" id="COG3284">
    <property type="taxonomic scope" value="Bacteria"/>
</dbReference>
<sequence length="318" mass="33790">MSRSPGVMHTDKVLDVLAGGGAPSDLSASWRRSGHLHALDPASRLPSHRLSQADIAAAQQRLGGFLKVAQSTLDRLFLAVGGVGCSVLLADRDGVVVDRRGAGADDATFDAWGLWTGAVWSEKYEGTNGIGTCIVEKRPLSIDREQHFFTRNSGLFCTTAPIFDEHGELAAALDVSSCRADLTGGFSRLIATTVTDAARTIEAENFRRAFPDARILLTPKSERAVNSLLAVDRDDLVIGATRAARRALGLNAASLARPLPAADLIGETRDAGDLAAAERAALQRALARAGGNVSKAARDLDMSRATLHRKLKQLGLHR</sequence>
<evidence type="ECO:0000313" key="4">
    <source>
        <dbReference type="EMBL" id="MEY9318302.1"/>
    </source>
</evidence>
<gene>
    <name evidence="4" type="ORF">ABIF29_005101</name>
    <name evidence="3" type="ORF">JOH49_005877</name>
</gene>
<dbReference type="Gene3D" id="1.10.10.60">
    <property type="entry name" value="Homeodomain-like"/>
    <property type="match status" value="1"/>
</dbReference>
<evidence type="ECO:0000313" key="6">
    <source>
        <dbReference type="Proteomes" id="UP001565471"/>
    </source>
</evidence>
<dbReference type="Pfam" id="PF02954">
    <property type="entry name" value="HTH_8"/>
    <property type="match status" value="1"/>
</dbReference>
<name>A0A1E3EF27_BRAEL</name>
<dbReference type="GeneID" id="92953709"/>
<dbReference type="AlphaFoldDB" id="A0A1E3EF27"/>
<dbReference type="InterPro" id="IPR002197">
    <property type="entry name" value="HTH_Fis"/>
</dbReference>
<dbReference type="InterPro" id="IPR003018">
    <property type="entry name" value="GAF"/>
</dbReference>
<dbReference type="EMBL" id="JBGBZA010000002">
    <property type="protein sequence ID" value="MEY9318302.1"/>
    <property type="molecule type" value="Genomic_DNA"/>
</dbReference>
<dbReference type="RefSeq" id="WP_026192968.1">
    <property type="nucleotide sequence ID" value="NZ_BJNL01000040.1"/>
</dbReference>
<dbReference type="Proteomes" id="UP000673383">
    <property type="component" value="Unassembled WGS sequence"/>
</dbReference>
<dbReference type="STRING" id="29448.QU41_36175"/>
<reference evidence="4 6" key="2">
    <citation type="submission" date="2024-07" db="EMBL/GenBank/DDBJ databases">
        <title>Genomic Encyclopedia of Type Strains, Phase V (KMG-V): Genome sequencing to study the core and pangenomes of soil and plant-associated prokaryotes.</title>
        <authorList>
            <person name="Whitman W."/>
        </authorList>
    </citation>
    <scope>NUCLEOTIDE SEQUENCE [LARGE SCALE GENOMIC DNA]</scope>
    <source>
        <strain evidence="4 6">USDA 415</strain>
    </source>
</reference>
<dbReference type="Proteomes" id="UP001565471">
    <property type="component" value="Unassembled WGS sequence"/>
</dbReference>
<dbReference type="InterPro" id="IPR029016">
    <property type="entry name" value="GAF-like_dom_sf"/>
</dbReference>
<dbReference type="OrthoDB" id="9805953at2"/>
<dbReference type="SUPFAM" id="SSF55781">
    <property type="entry name" value="GAF domain-like"/>
    <property type="match status" value="1"/>
</dbReference>